<dbReference type="AlphaFoldDB" id="A0A553IIS8"/>
<evidence type="ECO:0000313" key="4">
    <source>
        <dbReference type="EMBL" id="TRY00103.1"/>
    </source>
</evidence>
<keyword evidence="2" id="KW-0472">Membrane</keyword>
<feature type="transmembrane region" description="Helical" evidence="2">
    <location>
        <begin position="159"/>
        <end position="178"/>
    </location>
</feature>
<name>A0A553IIS8_ACHLA</name>
<feature type="transmembrane region" description="Helical" evidence="2">
    <location>
        <begin position="246"/>
        <end position="263"/>
    </location>
</feature>
<evidence type="ECO:0000256" key="2">
    <source>
        <dbReference type="SAM" id="Phobius"/>
    </source>
</evidence>
<protein>
    <submittedName>
        <fullName evidence="4">Helix-turn-helix transcriptional regulator</fullName>
    </submittedName>
</protein>
<dbReference type="PANTHER" id="PTHR46558:SF15">
    <property type="entry name" value="HELIX-TURN-HELIX DOMAIN PROTEIN"/>
    <property type="match status" value="1"/>
</dbReference>
<reference evidence="4 5" key="1">
    <citation type="submission" date="2019-07" db="EMBL/GenBank/DDBJ databases">
        <title>Genome sequence of Acholeplasma laidlawii strain with increased resistance to erythromycin.</title>
        <authorList>
            <person name="Medvedeva E.S."/>
            <person name="Baranova N.B."/>
            <person name="Siniagina M.N."/>
            <person name="Mouzykantov A."/>
            <person name="Chernova O.A."/>
            <person name="Chernov V.M."/>
        </authorList>
    </citation>
    <scope>NUCLEOTIDE SEQUENCE [LARGE SCALE GENOMIC DNA]</scope>
    <source>
        <strain evidence="4 5">PG8REry</strain>
    </source>
</reference>
<evidence type="ECO:0000259" key="3">
    <source>
        <dbReference type="PROSITE" id="PS50943"/>
    </source>
</evidence>
<dbReference type="InterPro" id="IPR010982">
    <property type="entry name" value="Lambda_DNA-bd_dom_sf"/>
</dbReference>
<feature type="transmembrane region" description="Helical" evidence="2">
    <location>
        <begin position="87"/>
        <end position="110"/>
    </location>
</feature>
<keyword evidence="2" id="KW-0812">Transmembrane</keyword>
<dbReference type="EMBL" id="VKID01000001">
    <property type="protein sequence ID" value="TRY00103.1"/>
    <property type="molecule type" value="Genomic_DNA"/>
</dbReference>
<feature type="transmembrane region" description="Helical" evidence="2">
    <location>
        <begin position="116"/>
        <end position="138"/>
    </location>
</feature>
<dbReference type="SMART" id="SM00530">
    <property type="entry name" value="HTH_XRE"/>
    <property type="match status" value="1"/>
</dbReference>
<keyword evidence="1" id="KW-0238">DNA-binding</keyword>
<feature type="transmembrane region" description="Helical" evidence="2">
    <location>
        <begin position="184"/>
        <end position="201"/>
    </location>
</feature>
<sequence>MEQLKTIILERRKTLRLTQKELAQKLNVSDKVISKWETGSSLPDITLINPLAELLGITVSELLSAKELSKPVLNEEVNLKIITKFKVLYFIALGLFIVSLLIFPFGNYLVTKNEEAIGMILIVISIIFLISSIITYLVNNVWFRGLYTKYFYRKPYDLVFYKYNLVVIDIVSITLYALTLMVNHLAFLLIIAIIISTIIFLGKHKLAKSTMYIFKNRNQLLFIIALYLISLLIFIISYLYGKSWMTIFFTIPLYISITSYKFYRLDYSN</sequence>
<comment type="caution">
    <text evidence="4">The sequence shown here is derived from an EMBL/GenBank/DDBJ whole genome shotgun (WGS) entry which is preliminary data.</text>
</comment>
<feature type="transmembrane region" description="Helical" evidence="2">
    <location>
        <begin position="221"/>
        <end position="240"/>
    </location>
</feature>
<dbReference type="CDD" id="cd00093">
    <property type="entry name" value="HTH_XRE"/>
    <property type="match status" value="1"/>
</dbReference>
<dbReference type="Pfam" id="PF01381">
    <property type="entry name" value="HTH_3"/>
    <property type="match status" value="1"/>
</dbReference>
<dbReference type="InterPro" id="IPR001387">
    <property type="entry name" value="Cro/C1-type_HTH"/>
</dbReference>
<dbReference type="GO" id="GO:0003677">
    <property type="term" value="F:DNA binding"/>
    <property type="evidence" value="ECO:0007669"/>
    <property type="project" value="UniProtKB-KW"/>
</dbReference>
<dbReference type="GeneID" id="41339580"/>
<dbReference type="PROSITE" id="PS50943">
    <property type="entry name" value="HTH_CROC1"/>
    <property type="match status" value="1"/>
</dbReference>
<organism evidence="4 5">
    <name type="scientific">Acholeplasma laidlawii</name>
    <dbReference type="NCBI Taxonomy" id="2148"/>
    <lineage>
        <taxon>Bacteria</taxon>
        <taxon>Bacillati</taxon>
        <taxon>Mycoplasmatota</taxon>
        <taxon>Mollicutes</taxon>
        <taxon>Acholeplasmatales</taxon>
        <taxon>Acholeplasmataceae</taxon>
        <taxon>Acholeplasma</taxon>
    </lineage>
</organism>
<dbReference type="Proteomes" id="UP000315938">
    <property type="component" value="Unassembled WGS sequence"/>
</dbReference>
<accession>A0A553IIS8</accession>
<dbReference type="PANTHER" id="PTHR46558">
    <property type="entry name" value="TRACRIPTIONAL REGULATORY PROTEIN-RELATED-RELATED"/>
    <property type="match status" value="1"/>
</dbReference>
<feature type="domain" description="HTH cro/C1-type" evidence="3">
    <location>
        <begin position="8"/>
        <end position="62"/>
    </location>
</feature>
<gene>
    <name evidence="4" type="ORF">FNV44_03400</name>
</gene>
<dbReference type="RefSeq" id="WP_012242396.1">
    <property type="nucleotide sequence ID" value="NZ_JACAOE010000001.1"/>
</dbReference>
<evidence type="ECO:0000313" key="5">
    <source>
        <dbReference type="Proteomes" id="UP000315938"/>
    </source>
</evidence>
<dbReference type="Gene3D" id="1.10.260.40">
    <property type="entry name" value="lambda repressor-like DNA-binding domains"/>
    <property type="match status" value="1"/>
</dbReference>
<proteinExistence type="predicted"/>
<dbReference type="SUPFAM" id="SSF47413">
    <property type="entry name" value="lambda repressor-like DNA-binding domains"/>
    <property type="match status" value="1"/>
</dbReference>
<evidence type="ECO:0000256" key="1">
    <source>
        <dbReference type="ARBA" id="ARBA00023125"/>
    </source>
</evidence>
<keyword evidence="2" id="KW-1133">Transmembrane helix</keyword>